<dbReference type="GO" id="GO:0005802">
    <property type="term" value="C:trans-Golgi network"/>
    <property type="evidence" value="ECO:0007669"/>
    <property type="project" value="TreeGrafter"/>
</dbReference>
<dbReference type="Pfam" id="PF16212">
    <property type="entry name" value="PhoLip_ATPase_C"/>
    <property type="match status" value="1"/>
</dbReference>
<accession>A0A5S6PNB7</accession>
<feature type="binding site" evidence="13">
    <location>
        <position position="679"/>
    </location>
    <ligand>
        <name>ATP</name>
        <dbReference type="ChEBI" id="CHEBI:30616"/>
    </ligand>
</feature>
<keyword evidence="20" id="KW-1185">Reference proteome</keyword>
<evidence type="ECO:0000256" key="14">
    <source>
        <dbReference type="PIRSR" id="PIRSR606539-3"/>
    </source>
</evidence>
<dbReference type="NCBIfam" id="TIGR01494">
    <property type="entry name" value="ATPase_P-type"/>
    <property type="match status" value="1"/>
</dbReference>
<evidence type="ECO:0000313" key="20">
    <source>
        <dbReference type="Proteomes" id="UP000006672"/>
    </source>
</evidence>
<dbReference type="AlphaFoldDB" id="A0A4E9ERZ2"/>
<dbReference type="InterPro" id="IPR001757">
    <property type="entry name" value="P_typ_ATPase"/>
</dbReference>
<feature type="active site" description="4-aspartylphosphate intermediate" evidence="12">
    <location>
        <position position="477"/>
    </location>
</feature>
<dbReference type="SUPFAM" id="SSF56784">
    <property type="entry name" value="HAD-like"/>
    <property type="match status" value="1"/>
</dbReference>
<feature type="binding site" evidence="13">
    <location>
        <position position="478"/>
    </location>
    <ligand>
        <name>ATP</name>
        <dbReference type="ChEBI" id="CHEBI:30616"/>
    </ligand>
</feature>
<evidence type="ECO:0000256" key="5">
    <source>
        <dbReference type="ARBA" id="ARBA00022741"/>
    </source>
</evidence>
<dbReference type="FunFam" id="3.40.50.1000:FF:000001">
    <property type="entry name" value="Phospholipid-transporting ATPase IC"/>
    <property type="match status" value="1"/>
</dbReference>
<reference evidence="19" key="2">
    <citation type="submission" date="2019-04" db="EMBL/GenBank/DDBJ databases">
        <authorList>
            <person name="Howe K."/>
            <person name="Paulini M."/>
            <person name="Williams G."/>
        </authorList>
    </citation>
    <scope>NUCLEOTIDE SEQUENCE [LARGE SCALE GENOMIC DNA]</scope>
    <source>
        <strain evidence="19">FR3</strain>
    </source>
</reference>
<evidence type="ECO:0000256" key="1">
    <source>
        <dbReference type="ARBA" id="ARBA00004141"/>
    </source>
</evidence>
<dbReference type="InterPro" id="IPR006539">
    <property type="entry name" value="P-type_ATPase_IV"/>
</dbReference>
<gene>
    <name evidence="19 21" type="primary">Bma-tat-2</name>
    <name evidence="19" type="ORF">BM_BM4626</name>
</gene>
<dbReference type="InterPro" id="IPR023214">
    <property type="entry name" value="HAD_sf"/>
</dbReference>
<keyword evidence="3 15" id="KW-0812">Transmembrane</keyword>
<evidence type="ECO:0000256" key="2">
    <source>
        <dbReference type="ARBA" id="ARBA00008109"/>
    </source>
</evidence>
<feature type="domain" description="P-type ATPase N-terminal" evidence="17">
    <location>
        <begin position="92"/>
        <end position="156"/>
    </location>
</feature>
<feature type="binding site" evidence="13">
    <location>
        <position position="974"/>
    </location>
    <ligand>
        <name>ATP</name>
        <dbReference type="ChEBI" id="CHEBI:30616"/>
    </ligand>
</feature>
<dbReference type="InterPro" id="IPR032630">
    <property type="entry name" value="P_typ_ATPase_c"/>
</dbReference>
<comment type="cofactor">
    <cofactor evidence="14">
        <name>Mg(2+)</name>
        <dbReference type="ChEBI" id="CHEBI:18420"/>
    </cofactor>
</comment>
<feature type="binding site" evidence="13">
    <location>
        <position position="759"/>
    </location>
    <ligand>
        <name>ATP</name>
        <dbReference type="ChEBI" id="CHEBI:30616"/>
    </ligand>
</feature>
<dbReference type="WBParaSite" id="Bm4626a.1">
    <property type="protein sequence ID" value="Bm4626a.1"/>
    <property type="gene ID" value="WBGene00224887"/>
</dbReference>
<dbReference type="InterPro" id="IPR032631">
    <property type="entry name" value="P-type_ATPase_N"/>
</dbReference>
<dbReference type="GO" id="GO:0140326">
    <property type="term" value="F:ATPase-coupled intramembrane lipid transporter activity"/>
    <property type="evidence" value="ECO:0007669"/>
    <property type="project" value="UniProtKB-EC"/>
</dbReference>
<evidence type="ECO:0000256" key="16">
    <source>
        <dbReference type="SAM" id="MobiDB-lite"/>
    </source>
</evidence>
<dbReference type="InterPro" id="IPR036412">
    <property type="entry name" value="HAD-like_sf"/>
</dbReference>
<feature type="transmembrane region" description="Helical" evidence="15">
    <location>
        <begin position="1202"/>
        <end position="1222"/>
    </location>
</feature>
<proteinExistence type="inferred from homology"/>
<feature type="binding site" evidence="13">
    <location>
        <position position="997"/>
    </location>
    <ligand>
        <name>ATP</name>
        <dbReference type="ChEBI" id="CHEBI:30616"/>
    </ligand>
</feature>
<dbReference type="InterPro" id="IPR008250">
    <property type="entry name" value="ATPase_P-typ_transduc_dom_A_sf"/>
</dbReference>
<evidence type="ECO:0000256" key="10">
    <source>
        <dbReference type="ARBA" id="ARBA00023136"/>
    </source>
</evidence>
<dbReference type="PRINTS" id="PR00119">
    <property type="entry name" value="CATATPASE"/>
</dbReference>
<dbReference type="GO" id="GO:0045332">
    <property type="term" value="P:phospholipid translocation"/>
    <property type="evidence" value="ECO:0007669"/>
    <property type="project" value="TreeGrafter"/>
</dbReference>
<dbReference type="Proteomes" id="UP000006672">
    <property type="component" value="Unassembled WGS sequence"/>
</dbReference>
<dbReference type="FunFam" id="3.40.1110.10:FF:000188">
    <property type="entry name" value="Phospholipid-transporting ATPase"/>
    <property type="match status" value="1"/>
</dbReference>
<feature type="binding site" evidence="13">
    <location>
        <position position="998"/>
    </location>
    <ligand>
        <name>ATP</name>
        <dbReference type="ChEBI" id="CHEBI:30616"/>
    </ligand>
</feature>
<feature type="binding site" evidence="14">
    <location>
        <position position="479"/>
    </location>
    <ligand>
        <name>Mg(2+)</name>
        <dbReference type="ChEBI" id="CHEBI:18420"/>
    </ligand>
</feature>
<evidence type="ECO:0000256" key="11">
    <source>
        <dbReference type="ARBA" id="ARBA00034036"/>
    </source>
</evidence>
<evidence type="ECO:0000256" key="12">
    <source>
        <dbReference type="PIRSR" id="PIRSR606539-1"/>
    </source>
</evidence>
<dbReference type="GO" id="GO:0016887">
    <property type="term" value="F:ATP hydrolysis activity"/>
    <property type="evidence" value="ECO:0007669"/>
    <property type="project" value="InterPro"/>
</dbReference>
<keyword evidence="10 15" id="KW-0472">Membrane</keyword>
<feature type="transmembrane region" description="Helical" evidence="15">
    <location>
        <begin position="1133"/>
        <end position="1158"/>
    </location>
</feature>
<evidence type="ECO:0000256" key="7">
    <source>
        <dbReference type="ARBA" id="ARBA00022842"/>
    </source>
</evidence>
<evidence type="ECO:0000256" key="9">
    <source>
        <dbReference type="ARBA" id="ARBA00022989"/>
    </source>
</evidence>
<dbReference type="Pfam" id="PF13246">
    <property type="entry name" value="Cation_ATPase"/>
    <property type="match status" value="1"/>
</dbReference>
<keyword evidence="9 15" id="KW-1133">Transmembrane helix</keyword>
<dbReference type="NCBIfam" id="TIGR01652">
    <property type="entry name" value="ATPase-Plipid"/>
    <property type="match status" value="1"/>
</dbReference>
<feature type="binding site" evidence="13">
    <location>
        <position position="621"/>
    </location>
    <ligand>
        <name>ATP</name>
        <dbReference type="ChEBI" id="CHEBI:30616"/>
    </ligand>
</feature>
<evidence type="ECO:0000256" key="6">
    <source>
        <dbReference type="ARBA" id="ARBA00022840"/>
    </source>
</evidence>
<sequence length="1538" mass="175286">MQGATWILLLLLLLLLEPVLVIALIMMSDNSEYLSKKQPNITVKSSSGSFLNSWLMSLTKLFTCRSSANSGRKHDQRGSNQFTTPVTERILRANDREFNEQFKYADNYIRTSKYNLITFVPLNLLEQFQRLANFYFLILMILQLIPWISSIAWYSTAIPLFFVLIFSGAKDAYDDIQRHQSDNQVNNRISYVVRNGQLIAERWMNVKVGDVIRMENDQFVAADLLLLSTSEPHGLCYIETSELDGETNLKVRQALPETSIMGDKLLQISEFEGQIHCELPNNKLNQFEGRLHYNGNILPLDNGKTLLRGCVLRNTRWCYGVVIFAGKDTKLMMNSGKTKCKRTSLDHFLNILIMGIVVFLIAMCLICTTLCGIREWTIERHFTIHLNLDGSVIPDHMEQSPEQTSILSFLMFFSYLILLNTVVPISLYVSVEIIRFVHSMWINFDTEMYYEKGDTAARARTTTLNEELGQVQYIFSDKTGTLTQNTMVFRKCSINGHSYGDVYDANGKIIDVTEKTPTIDFSKNRWFEPNFKFYDQKLMKDTTKGLHEVAEFWRLLALCHTSMPERKNGRLEYQAQSPDEAALTSAARNFGYVFKSRTAQTITLEIAGSEEVYDLLAILDFNNVRKRMSVIVRNPLGELILYCKGADTIILDRISHDTAPLLKSATIQHLDKFAADGFRTLCLAYKKISTDVFNKWHEQQKEAAVALTNRQEQLDRIYDELEQEMILLGATAIEDKLQDGVPDTIAELARANIKIWILTGDKQETAINIGYSCNLLTENLREVFVIDGETEREVEVQLKDVRRRIEQTLGPPSTMKTSAVMKYIQQIITEVEKAEKSECKQDEPFYKTDSLYVRNDYDCSVYQNAPLEEVLINVKEDALLDDGKLTSQYINDAITANGNLQSDGTKNLAFIHESNMEIQDHLSANEWKKLEGYALIVNGPSLTYALKRELERTFLDIGCLCRAVVCCRVTPLQKAMVVDLVKRNKKAITLAVGDGANDVSMIKTAHIGVGISGQEGMQAVLASDYSIGQFRYLKRLLLVHGRWSYFRMTKFLRYFFYKNFAFTLTHFWYSFFCGYSAQSIYSPVLIACYNLFFTSLPVLAMGIFDQDLDDVCSMKYAKLYIPGQYNLFFNMRIFIYSVLHGMISSLVIFFVPYGILYNGVDSAGRDFNDYSLLAFTCFTSLIIVVTGQIAFDTNYWTIFNHIVIWGSVIFYFCLSYILYEALPIKLVSKFESAQSYGVMQRAFISLQFWLSLLMVSVILLLPVLVNRFFWLDTHPTYADRLRMQQKLLTSEEDEKPPSITTTTSHSTTGRGRRTSLRSGYAFSHQQGFGDLIIKGELFKQVEQLINTGSSPQKIVSPFRQLAEKGTTTVLTPKTLLSQRNNKIAPLEQAKNESKYINHIESGPEQLTKISKEQNACSTNNSSDGGIDMMKSSQFLHKIIVNDDEVPFKHSDDKTYNKKISRKQQKRSASLILGSINRTTLTSHPSYTNVKRDTFPQSFQSATYPNSLNSESTLNSLNACVDIIGTKSTAYKTLDETKL</sequence>
<evidence type="ECO:0000256" key="13">
    <source>
        <dbReference type="PIRSR" id="PIRSR606539-2"/>
    </source>
</evidence>
<feature type="transmembrane region" description="Helical" evidence="15">
    <location>
        <begin position="1084"/>
        <end position="1104"/>
    </location>
</feature>
<evidence type="ECO:0000259" key="18">
    <source>
        <dbReference type="Pfam" id="PF16212"/>
    </source>
</evidence>
<evidence type="ECO:0000256" key="3">
    <source>
        <dbReference type="ARBA" id="ARBA00022692"/>
    </source>
</evidence>
<comment type="subcellular location">
    <subcellularLocation>
        <location evidence="1 15">Membrane</location>
        <topology evidence="1 15">Multi-pass membrane protein</topology>
    </subcellularLocation>
</comment>
<dbReference type="RefSeq" id="XP_042929225.1">
    <property type="nucleotide sequence ID" value="XM_043073291.1"/>
</dbReference>
<feature type="transmembrane region" description="Helical" evidence="15">
    <location>
        <begin position="406"/>
        <end position="429"/>
    </location>
</feature>
<evidence type="ECO:0000313" key="19">
    <source>
        <dbReference type="EMBL" id="VIO86066.1"/>
    </source>
</evidence>
<feature type="binding site" evidence="14">
    <location>
        <position position="477"/>
    </location>
    <ligand>
        <name>Mg(2+)</name>
        <dbReference type="ChEBI" id="CHEBI:18420"/>
    </ligand>
</feature>
<keyword evidence="6 13" id="KW-0067">ATP-binding</keyword>
<dbReference type="InterPro" id="IPR018303">
    <property type="entry name" value="ATPase_P-typ_P_site"/>
</dbReference>
<feature type="transmembrane region" description="Helical" evidence="15">
    <location>
        <begin position="1170"/>
        <end position="1190"/>
    </location>
</feature>
<dbReference type="GO" id="GO:0005524">
    <property type="term" value="F:ATP binding"/>
    <property type="evidence" value="ECO:0007669"/>
    <property type="project" value="UniProtKB-UniRule"/>
</dbReference>
<comment type="similarity">
    <text evidence="2 15">Belongs to the cation transport ATPase (P-type) (TC 3.A.3) family. Type IV subfamily.</text>
</comment>
<dbReference type="GO" id="GO:0000287">
    <property type="term" value="F:magnesium ion binding"/>
    <property type="evidence" value="ECO:0007669"/>
    <property type="project" value="UniProtKB-UniRule"/>
</dbReference>
<feature type="transmembrane region" description="Helical" evidence="15">
    <location>
        <begin position="1054"/>
        <end position="1072"/>
    </location>
</feature>
<feature type="binding site" evidence="13">
    <location>
        <position position="761"/>
    </location>
    <ligand>
        <name>ATP</name>
        <dbReference type="ChEBI" id="CHEBI:30616"/>
    </ligand>
</feature>
<dbReference type="EC" id="7.6.2.1" evidence="15"/>
<dbReference type="PROSITE" id="PS00154">
    <property type="entry name" value="ATPASE_E1_E2"/>
    <property type="match status" value="1"/>
</dbReference>
<feature type="compositionally biased region" description="Low complexity" evidence="16">
    <location>
        <begin position="1300"/>
        <end position="1309"/>
    </location>
</feature>
<comment type="catalytic activity">
    <reaction evidence="11 15">
        <text>ATP + H2O + phospholipidSide 1 = ADP + phosphate + phospholipidSide 2.</text>
        <dbReference type="EC" id="7.6.2.1"/>
    </reaction>
</comment>
<evidence type="ECO:0000256" key="15">
    <source>
        <dbReference type="RuleBase" id="RU362033"/>
    </source>
</evidence>
<feature type="binding site" evidence="14">
    <location>
        <position position="994"/>
    </location>
    <ligand>
        <name>Mg(2+)</name>
        <dbReference type="ChEBI" id="CHEBI:18420"/>
    </ligand>
</feature>
<name>A0A4E9ERZ2_BRUMA</name>
<keyword evidence="5 13" id="KW-0547">Nucleotide-binding</keyword>
<dbReference type="GO" id="GO:0007030">
    <property type="term" value="P:Golgi organization"/>
    <property type="evidence" value="ECO:0007669"/>
    <property type="project" value="TreeGrafter"/>
</dbReference>
<reference evidence="21" key="3">
    <citation type="submission" date="2019-12" db="UniProtKB">
        <authorList>
            <consortium name="WormBaseParasite"/>
        </authorList>
    </citation>
    <scope>IDENTIFICATION</scope>
</reference>
<dbReference type="CTD" id="6095386"/>
<feature type="binding site" evidence="13">
    <location>
        <position position="760"/>
    </location>
    <ligand>
        <name>ATP</name>
        <dbReference type="ChEBI" id="CHEBI:30616"/>
    </ligand>
</feature>
<keyword evidence="7 14" id="KW-0460">Magnesium</keyword>
<dbReference type="InterPro" id="IPR023299">
    <property type="entry name" value="ATPase_P-typ_cyto_dom_N"/>
</dbReference>
<dbReference type="SUPFAM" id="SSF81653">
    <property type="entry name" value="Calcium ATPase, transduction domain A"/>
    <property type="match status" value="1"/>
</dbReference>
<reference evidence="20" key="1">
    <citation type="journal article" date="2007" name="Science">
        <title>Draft genome of the filarial nematode parasite Brugia malayi.</title>
        <authorList>
            <person name="Ghedin E."/>
            <person name="Wang S."/>
            <person name="Spiro D."/>
            <person name="Caler E."/>
            <person name="Zhao Q."/>
            <person name="Crabtree J."/>
            <person name="Allen J.E."/>
            <person name="Delcher A.L."/>
            <person name="Guiliano D.B."/>
            <person name="Miranda-Saavedra D."/>
            <person name="Angiuoli S.V."/>
            <person name="Creasy T."/>
            <person name="Amedeo P."/>
            <person name="Haas B."/>
            <person name="El-Sayed N.M."/>
            <person name="Wortman J.R."/>
            <person name="Feldblyum T."/>
            <person name="Tallon L."/>
            <person name="Schatz M."/>
            <person name="Shumway M."/>
            <person name="Koo H."/>
            <person name="Salzberg S.L."/>
            <person name="Schobel S."/>
            <person name="Pertea M."/>
            <person name="Pop M."/>
            <person name="White O."/>
            <person name="Barton G.J."/>
            <person name="Carlow C.K."/>
            <person name="Crawford M.J."/>
            <person name="Daub J."/>
            <person name="Dimmic M.W."/>
            <person name="Estes C.F."/>
            <person name="Foster J.M."/>
            <person name="Ganatra M."/>
            <person name="Gregory W.F."/>
            <person name="Johnson N.M."/>
            <person name="Jin J."/>
            <person name="Komuniecki R."/>
            <person name="Korf I."/>
            <person name="Kumar S."/>
            <person name="Laney S."/>
            <person name="Li B.W."/>
            <person name="Li W."/>
            <person name="Lindblom T.H."/>
            <person name="Lustigman S."/>
            <person name="Ma D."/>
            <person name="Maina C.V."/>
            <person name="Martin D.M."/>
            <person name="McCarter J.P."/>
            <person name="McReynolds L."/>
            <person name="Mitreva M."/>
            <person name="Nutman T.B."/>
            <person name="Parkinson J."/>
            <person name="Peregrin-Alvarez J.M."/>
            <person name="Poole C."/>
            <person name="Ren Q."/>
            <person name="Saunders L."/>
            <person name="Sluder A.E."/>
            <person name="Smith K."/>
            <person name="Stanke M."/>
            <person name="Unnasch T.R."/>
            <person name="Ware J."/>
            <person name="Wei A.D."/>
            <person name="Weil G."/>
            <person name="Williams D.J."/>
            <person name="Zhang Y."/>
            <person name="Williams S.A."/>
            <person name="Fraser-Liggett C."/>
            <person name="Slatko B."/>
            <person name="Blaxter M.L."/>
            <person name="Scott A.L."/>
        </authorList>
    </citation>
    <scope>NUCLEOTIDE SEQUENCE</scope>
    <source>
        <strain evidence="20">FR3</strain>
    </source>
</reference>
<dbReference type="Pfam" id="PF16209">
    <property type="entry name" value="PhoLip_ATPase_N"/>
    <property type="match status" value="1"/>
</dbReference>
<keyword evidence="4 14" id="KW-0479">Metal-binding</keyword>
<feature type="binding site" evidence="13">
    <location>
        <position position="968"/>
    </location>
    <ligand>
        <name>ATP</name>
        <dbReference type="ChEBI" id="CHEBI:30616"/>
    </ligand>
</feature>
<dbReference type="PANTHER" id="PTHR24092">
    <property type="entry name" value="PROBABLE PHOSPHOLIPID-TRANSPORTING ATPASE"/>
    <property type="match status" value="1"/>
</dbReference>
<dbReference type="FunFam" id="3.40.50.1000:FF:000014">
    <property type="entry name" value="Phospholipid-transporting ATPase"/>
    <property type="match status" value="1"/>
</dbReference>
<feature type="binding site" evidence="13">
    <location>
        <position position="644"/>
    </location>
    <ligand>
        <name>ATP</name>
        <dbReference type="ChEBI" id="CHEBI:30616"/>
    </ligand>
</feature>
<organism evidence="19">
    <name type="scientific">Brugia malayi</name>
    <name type="common">Filarial nematode worm</name>
    <dbReference type="NCBI Taxonomy" id="6279"/>
    <lineage>
        <taxon>Eukaryota</taxon>
        <taxon>Metazoa</taxon>
        <taxon>Ecdysozoa</taxon>
        <taxon>Nematoda</taxon>
        <taxon>Chromadorea</taxon>
        <taxon>Rhabditida</taxon>
        <taxon>Spirurina</taxon>
        <taxon>Spiruromorpha</taxon>
        <taxon>Filarioidea</taxon>
        <taxon>Onchocercidae</taxon>
        <taxon>Brugia</taxon>
    </lineage>
</organism>
<dbReference type="SUPFAM" id="SSF81660">
    <property type="entry name" value="Metal cation-transporting ATPase, ATP-binding domain N"/>
    <property type="match status" value="1"/>
</dbReference>
<dbReference type="STRING" id="6279.A0A5S6PNB7"/>
<accession>A0A4E9ERZ2</accession>
<dbReference type="Gene3D" id="2.70.150.10">
    <property type="entry name" value="Calcium-transporting ATPase, cytoplasmic transduction domain A"/>
    <property type="match status" value="1"/>
</dbReference>
<feature type="transmembrane region" description="Helical" evidence="15">
    <location>
        <begin position="1243"/>
        <end position="1265"/>
    </location>
</feature>
<dbReference type="CDD" id="cd02073">
    <property type="entry name" value="P-type_ATPase_APLT_Dnf-like"/>
    <property type="match status" value="1"/>
</dbReference>
<dbReference type="KEGG" id="bmy:BM_BM4626"/>
<feature type="transmembrane region" description="Helical" evidence="15">
    <location>
        <begin position="134"/>
        <end position="154"/>
    </location>
</feature>
<dbReference type="SUPFAM" id="SSF81665">
    <property type="entry name" value="Calcium ATPase, transmembrane domain M"/>
    <property type="match status" value="1"/>
</dbReference>
<dbReference type="InterPro" id="IPR023298">
    <property type="entry name" value="ATPase_P-typ_TM_dom_sf"/>
</dbReference>
<feature type="transmembrane region" description="Helical" evidence="15">
    <location>
        <begin position="6"/>
        <end position="27"/>
    </location>
</feature>
<evidence type="ECO:0000259" key="17">
    <source>
        <dbReference type="Pfam" id="PF16209"/>
    </source>
</evidence>
<dbReference type="GeneID" id="6095386"/>
<feature type="domain" description="P-type ATPase C-terminal" evidence="18">
    <location>
        <begin position="1020"/>
        <end position="1270"/>
    </location>
</feature>
<feature type="region of interest" description="Disordered" evidence="16">
    <location>
        <begin position="1291"/>
        <end position="1314"/>
    </location>
</feature>
<evidence type="ECO:0000256" key="4">
    <source>
        <dbReference type="ARBA" id="ARBA00022723"/>
    </source>
</evidence>
<evidence type="ECO:0000313" key="21">
    <source>
        <dbReference type="WBParaSite" id="Bm4626a.1"/>
    </source>
</evidence>
<keyword evidence="8 15" id="KW-1278">Translocase</keyword>
<dbReference type="EMBL" id="CAAKNF010000196">
    <property type="protein sequence ID" value="VIO86066.1"/>
    <property type="molecule type" value="Genomic_DNA"/>
</dbReference>
<evidence type="ECO:0000256" key="8">
    <source>
        <dbReference type="ARBA" id="ARBA00022967"/>
    </source>
</evidence>
<dbReference type="Gene3D" id="3.40.50.1000">
    <property type="entry name" value="HAD superfamily/HAD-like"/>
    <property type="match status" value="2"/>
</dbReference>
<feature type="binding site" evidence="13">
    <location>
        <position position="477"/>
    </location>
    <ligand>
        <name>ATP</name>
        <dbReference type="ChEBI" id="CHEBI:30616"/>
    </ligand>
</feature>
<feature type="transmembrane region" description="Helical" evidence="15">
    <location>
        <begin position="348"/>
        <end position="373"/>
    </location>
</feature>
<dbReference type="OrthoDB" id="377733at2759"/>
<dbReference type="Gene3D" id="3.40.1110.10">
    <property type="entry name" value="Calcium-transporting ATPase, cytoplasmic domain N"/>
    <property type="match status" value="1"/>
</dbReference>
<feature type="binding site" evidence="14">
    <location>
        <position position="998"/>
    </location>
    <ligand>
        <name>Mg(2+)</name>
        <dbReference type="ChEBI" id="CHEBI:18420"/>
    </ligand>
</feature>
<feature type="binding site" evidence="13">
    <location>
        <position position="479"/>
    </location>
    <ligand>
        <name>ATP</name>
        <dbReference type="ChEBI" id="CHEBI:30616"/>
    </ligand>
</feature>
<dbReference type="PANTHER" id="PTHR24092:SF190">
    <property type="entry name" value="PHOSPHOLIPID-TRANSPORTING ATPASE"/>
    <property type="match status" value="1"/>
</dbReference>
<dbReference type="GO" id="GO:0005886">
    <property type="term" value="C:plasma membrane"/>
    <property type="evidence" value="ECO:0007669"/>
    <property type="project" value="TreeGrafter"/>
</dbReference>
<feature type="binding site" evidence="13">
    <location>
        <position position="580"/>
    </location>
    <ligand>
        <name>ATP</name>
        <dbReference type="ChEBI" id="CHEBI:30616"/>
    </ligand>
</feature>
<protein>
    <recommendedName>
        <fullName evidence="15">Phospholipid-transporting ATPase</fullName>
        <ecNumber evidence="15">7.6.2.1</ecNumber>
    </recommendedName>
</protein>